<dbReference type="KEGG" id="tpal:117641003"/>
<gene>
    <name evidence="6" type="primary">LOC117641003</name>
</gene>
<proteinExistence type="inferred from homology"/>
<reference evidence="6" key="1">
    <citation type="submission" date="2025-08" db="UniProtKB">
        <authorList>
            <consortium name="RefSeq"/>
        </authorList>
    </citation>
    <scope>IDENTIFICATION</scope>
    <source>
        <tissue evidence="6">Total insect</tissue>
    </source>
</reference>
<keyword evidence="1 4" id="KW-0732">Signal</keyword>
<evidence type="ECO:0000313" key="5">
    <source>
        <dbReference type="Proteomes" id="UP000515158"/>
    </source>
</evidence>
<dbReference type="Gene3D" id="3.15.10.30">
    <property type="entry name" value="Haemolymph juvenile hormone binding protein"/>
    <property type="match status" value="1"/>
</dbReference>
<dbReference type="OrthoDB" id="8186595at2759"/>
<name>A0A6P8YCD1_THRPL</name>
<dbReference type="GO" id="GO:0007623">
    <property type="term" value="P:circadian rhythm"/>
    <property type="evidence" value="ECO:0007669"/>
    <property type="project" value="UniProtKB-ARBA"/>
</dbReference>
<dbReference type="Pfam" id="PF06585">
    <property type="entry name" value="JHBP"/>
    <property type="match status" value="1"/>
</dbReference>
<keyword evidence="5" id="KW-1185">Reference proteome</keyword>
<evidence type="ECO:0000256" key="1">
    <source>
        <dbReference type="ARBA" id="ARBA00022729"/>
    </source>
</evidence>
<dbReference type="SMART" id="SM00700">
    <property type="entry name" value="JHBP"/>
    <property type="match status" value="1"/>
</dbReference>
<sequence>MTTARNVLCLLATMWVIALALAEHKLPAGWETCKASGANLNKCLQSAITKAVKDLGKGNTDLGIAPLDPLKVGSIHLNRGGNGPLNIDMTFSDAEVSGANLAKLETVRADLAKGRIMMDFKVPTITLVSKYKTRGRVLVIPINGEGRANIRMDNVQIKLNLQGHKQQQGGKDFFNVENVEFDIIPQKTAFKFVNPAHAQQAELLSRVVSENDKSIMQEMRPSIAAAFAKRIKTYVSPVFDIPYDELFPQ</sequence>
<comment type="similarity">
    <text evidence="3">Belongs to the TO family.</text>
</comment>
<dbReference type="InterPro" id="IPR010562">
    <property type="entry name" value="Haemolymph_juvenile_hormone-bd"/>
</dbReference>
<feature type="chain" id="PRO_5027725409" evidence="4">
    <location>
        <begin position="23"/>
        <end position="249"/>
    </location>
</feature>
<dbReference type="PANTHER" id="PTHR11008">
    <property type="entry name" value="PROTEIN TAKEOUT-LIKE PROTEIN"/>
    <property type="match status" value="1"/>
</dbReference>
<dbReference type="AlphaFoldDB" id="A0A6P8YCD1"/>
<protein>
    <submittedName>
        <fullName evidence="6">Protein takeout-like</fullName>
    </submittedName>
</protein>
<dbReference type="RefSeq" id="XP_034233981.1">
    <property type="nucleotide sequence ID" value="XM_034378090.1"/>
</dbReference>
<evidence type="ECO:0000256" key="3">
    <source>
        <dbReference type="ARBA" id="ARBA00060902"/>
    </source>
</evidence>
<keyword evidence="2" id="KW-0090">Biological rhythms</keyword>
<evidence type="ECO:0000256" key="2">
    <source>
        <dbReference type="ARBA" id="ARBA00023108"/>
    </source>
</evidence>
<evidence type="ECO:0000256" key="4">
    <source>
        <dbReference type="SAM" id="SignalP"/>
    </source>
</evidence>
<dbReference type="FunFam" id="3.15.10.30:FF:000001">
    <property type="entry name" value="Takeout-like protein 1"/>
    <property type="match status" value="1"/>
</dbReference>
<dbReference type="InterPro" id="IPR038606">
    <property type="entry name" value="To_sf"/>
</dbReference>
<evidence type="ECO:0000313" key="6">
    <source>
        <dbReference type="RefSeq" id="XP_034233981.1"/>
    </source>
</evidence>
<dbReference type="PANTHER" id="PTHR11008:SF40">
    <property type="entry name" value="PROTEIN TAKEOUT"/>
    <property type="match status" value="1"/>
</dbReference>
<dbReference type="GO" id="GO:0005615">
    <property type="term" value="C:extracellular space"/>
    <property type="evidence" value="ECO:0007669"/>
    <property type="project" value="TreeGrafter"/>
</dbReference>
<dbReference type="Proteomes" id="UP000515158">
    <property type="component" value="Unplaced"/>
</dbReference>
<dbReference type="InParanoid" id="A0A6P8YCD1"/>
<dbReference type="GeneID" id="117641003"/>
<accession>A0A6P8YCD1</accession>
<organism evidence="6">
    <name type="scientific">Thrips palmi</name>
    <name type="common">Melon thrips</name>
    <dbReference type="NCBI Taxonomy" id="161013"/>
    <lineage>
        <taxon>Eukaryota</taxon>
        <taxon>Metazoa</taxon>
        <taxon>Ecdysozoa</taxon>
        <taxon>Arthropoda</taxon>
        <taxon>Hexapoda</taxon>
        <taxon>Insecta</taxon>
        <taxon>Pterygota</taxon>
        <taxon>Neoptera</taxon>
        <taxon>Paraneoptera</taxon>
        <taxon>Thysanoptera</taxon>
        <taxon>Terebrantia</taxon>
        <taxon>Thripoidea</taxon>
        <taxon>Thripidae</taxon>
        <taxon>Thrips</taxon>
    </lineage>
</organism>
<feature type="signal peptide" evidence="4">
    <location>
        <begin position="1"/>
        <end position="22"/>
    </location>
</feature>